<evidence type="ECO:0000313" key="1">
    <source>
        <dbReference type="EMBL" id="RMI39015.1"/>
    </source>
</evidence>
<sequence>MVTVLVAEYAAYLLALSAGGILTDRAARHPTARVASVAAPVAASTVWAAPIAPNTTNVERQARLLLGATGGAVRNPARRVSRQRRTGDLGDR</sequence>
<dbReference type="AlphaFoldDB" id="A0A3M2LSE9"/>
<comment type="caution">
    <text evidence="1">The sequence shown here is derived from an EMBL/GenBank/DDBJ whole genome shotgun (WGS) entry which is preliminary data.</text>
</comment>
<organism evidence="1 2">
    <name type="scientific">Actinomadura harenae</name>
    <dbReference type="NCBI Taxonomy" id="2483351"/>
    <lineage>
        <taxon>Bacteria</taxon>
        <taxon>Bacillati</taxon>
        <taxon>Actinomycetota</taxon>
        <taxon>Actinomycetes</taxon>
        <taxon>Streptosporangiales</taxon>
        <taxon>Thermomonosporaceae</taxon>
        <taxon>Actinomadura</taxon>
    </lineage>
</organism>
<dbReference type="Proteomes" id="UP000282674">
    <property type="component" value="Unassembled WGS sequence"/>
</dbReference>
<dbReference type="EMBL" id="RFFG01000075">
    <property type="protein sequence ID" value="RMI39015.1"/>
    <property type="molecule type" value="Genomic_DNA"/>
</dbReference>
<gene>
    <name evidence="1" type="ORF">EBO15_31130</name>
</gene>
<name>A0A3M2LSE9_9ACTN</name>
<reference evidence="1 2" key="1">
    <citation type="submission" date="2018-10" db="EMBL/GenBank/DDBJ databases">
        <title>Isolation from soil.</title>
        <authorList>
            <person name="Hu J."/>
        </authorList>
    </citation>
    <scope>NUCLEOTIDE SEQUENCE [LARGE SCALE GENOMIC DNA]</scope>
    <source>
        <strain evidence="1 2">NEAU-Ht49</strain>
    </source>
</reference>
<accession>A0A3M2LSE9</accession>
<protein>
    <submittedName>
        <fullName evidence="1">Uncharacterized protein</fullName>
    </submittedName>
</protein>
<keyword evidence="2" id="KW-1185">Reference proteome</keyword>
<proteinExistence type="predicted"/>
<evidence type="ECO:0000313" key="2">
    <source>
        <dbReference type="Proteomes" id="UP000282674"/>
    </source>
</evidence>